<dbReference type="Proteomes" id="UP000507222">
    <property type="component" value="Unassembled WGS sequence"/>
</dbReference>
<evidence type="ECO:0000313" key="3">
    <source>
        <dbReference type="EMBL" id="CAB4273108.1"/>
    </source>
</evidence>
<dbReference type="InterPro" id="IPR013187">
    <property type="entry name" value="F-box-assoc_dom_typ3"/>
</dbReference>
<gene>
    <name evidence="3" type="ORF">CURHAP_LOCUS20236</name>
</gene>
<proteinExistence type="predicted"/>
<name>A0A6J5UFX0_PRUAR</name>
<protein>
    <recommendedName>
        <fullName evidence="2">F-box associated beta-propeller type 3 domain-containing protein</fullName>
    </recommendedName>
</protein>
<dbReference type="Pfam" id="PF08268">
    <property type="entry name" value="FBA_3"/>
    <property type="match status" value="1"/>
</dbReference>
<evidence type="ECO:0000313" key="4">
    <source>
        <dbReference type="Proteomes" id="UP000507222"/>
    </source>
</evidence>
<dbReference type="AlphaFoldDB" id="A0A6J5UFX0"/>
<sequence length="168" mass="18309">MTLIGSGLGFGPRTNEYKVVRILKERTPDPNKVAEIHTLGTGSWKCVGTAPCSDSQLSFPTCVKGMLYGFAMSGQNISIRMVSSKWPDGVYIPMKYLRNDASRDEEVSSSEAIRHVPSFISLKDLGGKDVEILNINQEEQQQCAGLERPARPKPLSGEENAGCDTADS</sequence>
<dbReference type="EMBL" id="CAEKDK010000003">
    <property type="protein sequence ID" value="CAB4273108.1"/>
    <property type="molecule type" value="Genomic_DNA"/>
</dbReference>
<feature type="region of interest" description="Disordered" evidence="1">
    <location>
        <begin position="143"/>
        <end position="168"/>
    </location>
</feature>
<organism evidence="3 4">
    <name type="scientific">Prunus armeniaca</name>
    <name type="common">Apricot</name>
    <name type="synonym">Armeniaca vulgaris</name>
    <dbReference type="NCBI Taxonomy" id="36596"/>
    <lineage>
        <taxon>Eukaryota</taxon>
        <taxon>Viridiplantae</taxon>
        <taxon>Streptophyta</taxon>
        <taxon>Embryophyta</taxon>
        <taxon>Tracheophyta</taxon>
        <taxon>Spermatophyta</taxon>
        <taxon>Magnoliopsida</taxon>
        <taxon>eudicotyledons</taxon>
        <taxon>Gunneridae</taxon>
        <taxon>Pentapetalae</taxon>
        <taxon>rosids</taxon>
        <taxon>fabids</taxon>
        <taxon>Rosales</taxon>
        <taxon>Rosaceae</taxon>
        <taxon>Amygdaloideae</taxon>
        <taxon>Amygdaleae</taxon>
        <taxon>Prunus</taxon>
    </lineage>
</organism>
<accession>A0A6J5UFX0</accession>
<evidence type="ECO:0000259" key="2">
    <source>
        <dbReference type="Pfam" id="PF08268"/>
    </source>
</evidence>
<evidence type="ECO:0000256" key="1">
    <source>
        <dbReference type="SAM" id="MobiDB-lite"/>
    </source>
</evidence>
<feature type="domain" description="F-box associated beta-propeller type 3" evidence="2">
    <location>
        <begin position="6"/>
        <end position="78"/>
    </location>
</feature>
<reference evidence="3 4" key="1">
    <citation type="submission" date="2020-05" db="EMBL/GenBank/DDBJ databases">
        <authorList>
            <person name="Campoy J."/>
            <person name="Schneeberger K."/>
            <person name="Spophaly S."/>
        </authorList>
    </citation>
    <scope>NUCLEOTIDE SEQUENCE [LARGE SCALE GENOMIC DNA]</scope>
    <source>
        <strain evidence="3">PruArmRojPasFocal</strain>
    </source>
</reference>